<name>A0A917TXW5_9BACI</name>
<gene>
    <name evidence="2" type="ORF">GCM10011351_28920</name>
</gene>
<dbReference type="RefSeq" id="WP_117157324.1">
    <property type="nucleotide sequence ID" value="NZ_BMLG01000025.1"/>
</dbReference>
<evidence type="ECO:0000256" key="1">
    <source>
        <dbReference type="SAM" id="SignalP"/>
    </source>
</evidence>
<dbReference type="EMBL" id="BMLG01000025">
    <property type="protein sequence ID" value="GGM40909.1"/>
    <property type="molecule type" value="Genomic_DNA"/>
</dbReference>
<accession>A0A917TXW5</accession>
<sequence length="154" mass="17774">MLRKNLFLAISLFLLVFFVACTKNEEVEMKLEEENIEVIEKVEEGNTMVYKVKVEQPKTEILFEDKKMVETFNPKAILQITEDANGNITSKLLYINVSSNEDIELELPQPWNKVDGRSNTYSQLVLIKSERYSIAGVVEFTVVSPTDIDFQIKY</sequence>
<evidence type="ECO:0000313" key="2">
    <source>
        <dbReference type="EMBL" id="GGM40909.1"/>
    </source>
</evidence>
<proteinExistence type="predicted"/>
<dbReference type="PROSITE" id="PS51257">
    <property type="entry name" value="PROKAR_LIPOPROTEIN"/>
    <property type="match status" value="1"/>
</dbReference>
<dbReference type="AlphaFoldDB" id="A0A917TXW5"/>
<dbReference type="Proteomes" id="UP000618460">
    <property type="component" value="Unassembled WGS sequence"/>
</dbReference>
<evidence type="ECO:0000313" key="3">
    <source>
        <dbReference type="Proteomes" id="UP000618460"/>
    </source>
</evidence>
<reference evidence="2" key="2">
    <citation type="submission" date="2020-09" db="EMBL/GenBank/DDBJ databases">
        <authorList>
            <person name="Sun Q."/>
            <person name="Zhou Y."/>
        </authorList>
    </citation>
    <scope>NUCLEOTIDE SEQUENCE</scope>
    <source>
        <strain evidence="2">CGMCC 1.6333</strain>
    </source>
</reference>
<reference evidence="2" key="1">
    <citation type="journal article" date="2014" name="Int. J. Syst. Evol. Microbiol.">
        <title>Complete genome sequence of Corynebacterium casei LMG S-19264T (=DSM 44701T), isolated from a smear-ripened cheese.</title>
        <authorList>
            <consortium name="US DOE Joint Genome Institute (JGI-PGF)"/>
            <person name="Walter F."/>
            <person name="Albersmeier A."/>
            <person name="Kalinowski J."/>
            <person name="Ruckert C."/>
        </authorList>
    </citation>
    <scope>NUCLEOTIDE SEQUENCE</scope>
    <source>
        <strain evidence="2">CGMCC 1.6333</strain>
    </source>
</reference>
<keyword evidence="3" id="KW-1185">Reference proteome</keyword>
<feature type="chain" id="PRO_5039304886" evidence="1">
    <location>
        <begin position="23"/>
        <end position="154"/>
    </location>
</feature>
<organism evidence="2 3">
    <name type="scientific">Paraliobacillus quinghaiensis</name>
    <dbReference type="NCBI Taxonomy" id="470815"/>
    <lineage>
        <taxon>Bacteria</taxon>
        <taxon>Bacillati</taxon>
        <taxon>Bacillota</taxon>
        <taxon>Bacilli</taxon>
        <taxon>Bacillales</taxon>
        <taxon>Bacillaceae</taxon>
        <taxon>Paraliobacillus</taxon>
    </lineage>
</organism>
<comment type="caution">
    <text evidence="2">The sequence shown here is derived from an EMBL/GenBank/DDBJ whole genome shotgun (WGS) entry which is preliminary data.</text>
</comment>
<protein>
    <submittedName>
        <fullName evidence="2">Uncharacterized protein</fullName>
    </submittedName>
</protein>
<keyword evidence="1" id="KW-0732">Signal</keyword>
<feature type="signal peptide" evidence="1">
    <location>
        <begin position="1"/>
        <end position="22"/>
    </location>
</feature>